<accession>A0AAN6MCW5</accession>
<sequence length="81" mass="9902">MACHALLLESATRRSARLGVLTVTILCGLSPWFVYKRIRQYLIKAMERKHDAAWLHRRDYRYWRRSSTFRFWLDSEKGRWL</sequence>
<keyword evidence="3" id="KW-1185">Reference proteome</keyword>
<feature type="transmembrane region" description="Helical" evidence="1">
    <location>
        <begin position="16"/>
        <end position="35"/>
    </location>
</feature>
<proteinExistence type="predicted"/>
<organism evidence="2 3">
    <name type="scientific">Staphylotrichum tortipilum</name>
    <dbReference type="NCBI Taxonomy" id="2831512"/>
    <lineage>
        <taxon>Eukaryota</taxon>
        <taxon>Fungi</taxon>
        <taxon>Dikarya</taxon>
        <taxon>Ascomycota</taxon>
        <taxon>Pezizomycotina</taxon>
        <taxon>Sordariomycetes</taxon>
        <taxon>Sordariomycetidae</taxon>
        <taxon>Sordariales</taxon>
        <taxon>Chaetomiaceae</taxon>
        <taxon>Staphylotrichum</taxon>
    </lineage>
</organism>
<reference evidence="2" key="2">
    <citation type="submission" date="2023-05" db="EMBL/GenBank/DDBJ databases">
        <authorList>
            <consortium name="Lawrence Berkeley National Laboratory"/>
            <person name="Steindorff A."/>
            <person name="Hensen N."/>
            <person name="Bonometti L."/>
            <person name="Westerberg I."/>
            <person name="Brannstrom I.O."/>
            <person name="Guillou S."/>
            <person name="Cros-Aarteil S."/>
            <person name="Calhoun S."/>
            <person name="Haridas S."/>
            <person name="Kuo A."/>
            <person name="Mondo S."/>
            <person name="Pangilinan J."/>
            <person name="Riley R."/>
            <person name="Labutti K."/>
            <person name="Andreopoulos B."/>
            <person name="Lipzen A."/>
            <person name="Chen C."/>
            <person name="Yanf M."/>
            <person name="Daum C."/>
            <person name="Ng V."/>
            <person name="Clum A."/>
            <person name="Ohm R."/>
            <person name="Martin F."/>
            <person name="Silar P."/>
            <person name="Natvig D."/>
            <person name="Lalanne C."/>
            <person name="Gautier V."/>
            <person name="Ament-Velasquez S.L."/>
            <person name="Kruys A."/>
            <person name="Hutchinson M.I."/>
            <person name="Powell A.J."/>
            <person name="Barry K."/>
            <person name="Miller A.N."/>
            <person name="Grigoriev I.V."/>
            <person name="Debuchy R."/>
            <person name="Gladieux P."/>
            <person name="Thoren M.H."/>
            <person name="Johannesson H."/>
        </authorList>
    </citation>
    <scope>NUCLEOTIDE SEQUENCE</scope>
    <source>
        <strain evidence="2">CBS 103.79</strain>
    </source>
</reference>
<comment type="caution">
    <text evidence="2">The sequence shown here is derived from an EMBL/GenBank/DDBJ whole genome shotgun (WGS) entry which is preliminary data.</text>
</comment>
<dbReference type="EMBL" id="MU856089">
    <property type="protein sequence ID" value="KAK3897703.1"/>
    <property type="molecule type" value="Genomic_DNA"/>
</dbReference>
<keyword evidence="1" id="KW-0472">Membrane</keyword>
<evidence type="ECO:0000313" key="2">
    <source>
        <dbReference type="EMBL" id="KAK3897703.1"/>
    </source>
</evidence>
<gene>
    <name evidence="2" type="ORF">C8A05DRAFT_38732</name>
</gene>
<keyword evidence="1" id="KW-1133">Transmembrane helix</keyword>
<evidence type="ECO:0000313" key="3">
    <source>
        <dbReference type="Proteomes" id="UP001303889"/>
    </source>
</evidence>
<protein>
    <submittedName>
        <fullName evidence="2">Uncharacterized protein</fullName>
    </submittedName>
</protein>
<name>A0AAN6MCW5_9PEZI</name>
<reference evidence="2" key="1">
    <citation type="journal article" date="2023" name="Mol. Phylogenet. Evol.">
        <title>Genome-scale phylogeny and comparative genomics of the fungal order Sordariales.</title>
        <authorList>
            <person name="Hensen N."/>
            <person name="Bonometti L."/>
            <person name="Westerberg I."/>
            <person name="Brannstrom I.O."/>
            <person name="Guillou S."/>
            <person name="Cros-Aarteil S."/>
            <person name="Calhoun S."/>
            <person name="Haridas S."/>
            <person name="Kuo A."/>
            <person name="Mondo S."/>
            <person name="Pangilinan J."/>
            <person name="Riley R."/>
            <person name="LaButti K."/>
            <person name="Andreopoulos B."/>
            <person name="Lipzen A."/>
            <person name="Chen C."/>
            <person name="Yan M."/>
            <person name="Daum C."/>
            <person name="Ng V."/>
            <person name="Clum A."/>
            <person name="Steindorff A."/>
            <person name="Ohm R.A."/>
            <person name="Martin F."/>
            <person name="Silar P."/>
            <person name="Natvig D.O."/>
            <person name="Lalanne C."/>
            <person name="Gautier V."/>
            <person name="Ament-Velasquez S.L."/>
            <person name="Kruys A."/>
            <person name="Hutchinson M.I."/>
            <person name="Powell A.J."/>
            <person name="Barry K."/>
            <person name="Miller A.N."/>
            <person name="Grigoriev I.V."/>
            <person name="Debuchy R."/>
            <person name="Gladieux P."/>
            <person name="Hiltunen Thoren M."/>
            <person name="Johannesson H."/>
        </authorList>
    </citation>
    <scope>NUCLEOTIDE SEQUENCE</scope>
    <source>
        <strain evidence="2">CBS 103.79</strain>
    </source>
</reference>
<keyword evidence="1" id="KW-0812">Transmembrane</keyword>
<evidence type="ECO:0000256" key="1">
    <source>
        <dbReference type="SAM" id="Phobius"/>
    </source>
</evidence>
<dbReference type="Proteomes" id="UP001303889">
    <property type="component" value="Unassembled WGS sequence"/>
</dbReference>
<dbReference type="AlphaFoldDB" id="A0AAN6MCW5"/>